<dbReference type="SMART" id="SM00564">
    <property type="entry name" value="PQQ"/>
    <property type="match status" value="2"/>
</dbReference>
<comment type="caution">
    <text evidence="3">The sequence shown here is derived from an EMBL/GenBank/DDBJ whole genome shotgun (WGS) entry which is preliminary data.</text>
</comment>
<dbReference type="Pfam" id="PF13360">
    <property type="entry name" value="PQQ_2"/>
    <property type="match status" value="1"/>
</dbReference>
<dbReference type="EMBL" id="PQVF01000004">
    <property type="protein sequence ID" value="POY37456.1"/>
    <property type="molecule type" value="Genomic_DNA"/>
</dbReference>
<dbReference type="InterPro" id="IPR018391">
    <property type="entry name" value="PQQ_b-propeller_rpt"/>
</dbReference>
<evidence type="ECO:0000256" key="1">
    <source>
        <dbReference type="SAM" id="SignalP"/>
    </source>
</evidence>
<name>A0A2S5A4J2_9SPHI</name>
<dbReference type="AlphaFoldDB" id="A0A2S5A4J2"/>
<dbReference type="OrthoDB" id="9816081at2"/>
<feature type="domain" description="Pyrrolo-quinoline quinone repeat" evidence="2">
    <location>
        <begin position="38"/>
        <end position="159"/>
    </location>
</feature>
<dbReference type="InterPro" id="IPR011047">
    <property type="entry name" value="Quinoprotein_ADH-like_sf"/>
</dbReference>
<dbReference type="InterPro" id="IPR015943">
    <property type="entry name" value="WD40/YVTN_repeat-like_dom_sf"/>
</dbReference>
<organism evidence="3 4">
    <name type="scientific">Solitalea longa</name>
    <dbReference type="NCBI Taxonomy" id="2079460"/>
    <lineage>
        <taxon>Bacteria</taxon>
        <taxon>Pseudomonadati</taxon>
        <taxon>Bacteroidota</taxon>
        <taxon>Sphingobacteriia</taxon>
        <taxon>Sphingobacteriales</taxon>
        <taxon>Sphingobacteriaceae</taxon>
        <taxon>Solitalea</taxon>
    </lineage>
</organism>
<protein>
    <recommendedName>
        <fullName evidence="2">Pyrrolo-quinoline quinone repeat domain-containing protein</fullName>
    </recommendedName>
</protein>
<sequence>MRNLFLLLLFLLVNSNSNAQTVFFVSKISISERNLLSFYSSLEVDNSQVYFNANDYRLYAFDKKTGKENWQFYLANKSNSAPIIYKQTVIVNEHVSEYNDKSTQLNSKTGFAIQTLKIDEILTAPLFKDSIMYCTGLYKGGAILAYNLKKNEVLWSRFIAHGSTVQPYYLKDKIIANAEGDKWFELDYNGKLIDASFKFKSEPSNRLTHNQQKISENYFNNDDNVVIKYMNDKTILLSGSELIFINNKNQVSRKLDLNKTLKLTNASNGYNNFKSILKVGDNVLWIFYQNRLMIYSLKNNGIVKTIDLTKWKPHRLVADKNDLWLISRNDGQLYGIHIN</sequence>
<keyword evidence="1" id="KW-0732">Signal</keyword>
<dbReference type="Gene3D" id="2.130.10.10">
    <property type="entry name" value="YVTN repeat-like/Quinoprotein amine dehydrogenase"/>
    <property type="match status" value="1"/>
</dbReference>
<evidence type="ECO:0000259" key="2">
    <source>
        <dbReference type="Pfam" id="PF13360"/>
    </source>
</evidence>
<gene>
    <name evidence="3" type="ORF">C3K47_06750</name>
</gene>
<dbReference type="SUPFAM" id="SSF50998">
    <property type="entry name" value="Quinoprotein alcohol dehydrogenase-like"/>
    <property type="match status" value="1"/>
</dbReference>
<feature type="chain" id="PRO_5015583898" description="Pyrrolo-quinoline quinone repeat domain-containing protein" evidence="1">
    <location>
        <begin position="20"/>
        <end position="339"/>
    </location>
</feature>
<proteinExistence type="predicted"/>
<evidence type="ECO:0000313" key="3">
    <source>
        <dbReference type="EMBL" id="POY37456.1"/>
    </source>
</evidence>
<dbReference type="InterPro" id="IPR002372">
    <property type="entry name" value="PQQ_rpt_dom"/>
</dbReference>
<accession>A0A2S5A4J2</accession>
<reference evidence="3 4" key="1">
    <citation type="submission" date="2018-01" db="EMBL/GenBank/DDBJ databases">
        <authorList>
            <person name="Gaut B.S."/>
            <person name="Morton B.R."/>
            <person name="Clegg M.T."/>
            <person name="Duvall M.R."/>
        </authorList>
    </citation>
    <scope>NUCLEOTIDE SEQUENCE [LARGE SCALE GENOMIC DNA]</scope>
    <source>
        <strain evidence="3 4">HR-AV</strain>
    </source>
</reference>
<feature type="signal peptide" evidence="1">
    <location>
        <begin position="1"/>
        <end position="19"/>
    </location>
</feature>
<keyword evidence="4" id="KW-1185">Reference proteome</keyword>
<evidence type="ECO:0000313" key="4">
    <source>
        <dbReference type="Proteomes" id="UP000236893"/>
    </source>
</evidence>
<dbReference type="Proteomes" id="UP000236893">
    <property type="component" value="Unassembled WGS sequence"/>
</dbReference>
<dbReference type="RefSeq" id="WP_103788363.1">
    <property type="nucleotide sequence ID" value="NZ_PQVF01000004.1"/>
</dbReference>